<reference evidence="2" key="2">
    <citation type="submission" date="2010-05" db="EMBL/GenBank/DDBJ databases">
        <authorList>
            <person name="Almeida L.G."/>
            <person name="Nicolas M.F."/>
            <person name="Souza R.C."/>
            <person name="Vasconcelos A.T.R."/>
        </authorList>
    </citation>
    <scope>NUCLEOTIDE SEQUENCE</scope>
</reference>
<reference evidence="2 4" key="1">
    <citation type="journal article" date="2010" name="BMC Genomics">
        <title>Combination of measures distinguishes pre-miRNAs from other stem-loops in the genome of the newly sequenced Anopheles darlingi.</title>
        <authorList>
            <person name="Mendes N.D."/>
            <person name="Freitas A.T."/>
            <person name="Vasconcelos A.T."/>
            <person name="Sagot M.F."/>
        </authorList>
    </citation>
    <scope>NUCLEOTIDE SEQUENCE</scope>
</reference>
<organism evidence="2">
    <name type="scientific">Anopheles darlingi</name>
    <name type="common">Mosquito</name>
    <dbReference type="NCBI Taxonomy" id="43151"/>
    <lineage>
        <taxon>Eukaryota</taxon>
        <taxon>Metazoa</taxon>
        <taxon>Ecdysozoa</taxon>
        <taxon>Arthropoda</taxon>
        <taxon>Hexapoda</taxon>
        <taxon>Insecta</taxon>
        <taxon>Pterygota</taxon>
        <taxon>Neoptera</taxon>
        <taxon>Endopterygota</taxon>
        <taxon>Diptera</taxon>
        <taxon>Nematocera</taxon>
        <taxon>Culicoidea</taxon>
        <taxon>Culicidae</taxon>
        <taxon>Anophelinae</taxon>
        <taxon>Anopheles</taxon>
    </lineage>
</organism>
<sequence length="313" mass="35460">MAMEQLQEECTNTEVLMNALYQHRALENFLMKKAIPFLENKLEAAEKVVLRWQERATKAENRIEYLERQLQEKEKLVHHQKSVNDVQYQIMMKTGSVMGEVVWKSFKSHATVKMLVDAEETMDKYCAMSQGFVESFLGTYNGCMPPQKSLEHVFVISILGALTNFAAFSEGRAFLAKRHSGLLLMERLLQDQAKWSINHCRNMKRMVLTFVYNFSLVDNVAYFLLSEEKLLNAVLTCVRLNDSSDVVGVAVAIVYRLLTISLQAGIPSALPEKIPWSMVREMTASPDSKLVEIAKNLIAVMESGAGSLSFQSC</sequence>
<dbReference type="EnsemblMetazoa" id="ADAC006667-RA">
    <property type="protein sequence ID" value="ADAC006667-PA"/>
    <property type="gene ID" value="ADAC006667"/>
</dbReference>
<dbReference type="VEuPathDB" id="VectorBase:ADAC006667"/>
<name>W5JFL2_ANODA</name>
<dbReference type="STRING" id="43151.W5JFL2"/>
<dbReference type="PANTHER" id="PTHR15434:SF2">
    <property type="entry name" value="HEAT SHOCK FACTOR 2-BINDING PROTEIN"/>
    <property type="match status" value="1"/>
</dbReference>
<reference evidence="3" key="4">
    <citation type="submission" date="2015-06" db="UniProtKB">
        <authorList>
            <consortium name="EnsemblMetazoa"/>
        </authorList>
    </citation>
    <scope>IDENTIFICATION</scope>
</reference>
<dbReference type="PANTHER" id="PTHR15434">
    <property type="entry name" value="HEAT SHOCK FACTOR 2-BINDING PROTEIN"/>
    <property type="match status" value="1"/>
</dbReference>
<proteinExistence type="predicted"/>
<reference evidence="2" key="3">
    <citation type="journal article" date="2013" name="Nucleic Acids Res.">
        <title>The genome of Anopheles darlingi, the main neotropical malaria vector.</title>
        <authorList>
            <person name="Marinotti O."/>
            <person name="Cerqueira G.C."/>
            <person name="de Almeida L.G."/>
            <person name="Ferro M.I."/>
            <person name="Loreto E.L."/>
            <person name="Zaha A."/>
            <person name="Teixeira S.M."/>
            <person name="Wespiser A.R."/>
            <person name="Almeida E Silva A."/>
            <person name="Schlindwein A.D."/>
            <person name="Pacheco A.C."/>
            <person name="Silva A.L."/>
            <person name="Graveley B.R."/>
            <person name="Walenz B.P."/>
            <person name="Lima Bde A."/>
            <person name="Ribeiro C.A."/>
            <person name="Nunes-Silva C.G."/>
            <person name="de Carvalho C.R."/>
            <person name="Soares C.M."/>
            <person name="de Menezes C.B."/>
            <person name="Matiolli C."/>
            <person name="Caffrey D."/>
            <person name="Araujo D.A."/>
            <person name="de Oliveira D.M."/>
            <person name="Golenbock D."/>
            <person name="Grisard E.C."/>
            <person name="Fantinatti-Garboggini F."/>
            <person name="de Carvalho F.M."/>
            <person name="Barcellos F.G."/>
            <person name="Prosdocimi F."/>
            <person name="May G."/>
            <person name="Azevedo Junior G.M."/>
            <person name="Guimaraes G.M."/>
            <person name="Goldman G.H."/>
            <person name="Padilha I.Q."/>
            <person name="Batista Jda S."/>
            <person name="Ferro J.A."/>
            <person name="Ribeiro J.M."/>
            <person name="Fietto J.L."/>
            <person name="Dabbas K.M."/>
            <person name="Cerdeira L."/>
            <person name="Agnez-Lima L.F."/>
            <person name="Brocchi M."/>
            <person name="de Carvalho M.O."/>
            <person name="Teixeira Mde M."/>
            <person name="Diniz Maia Mde M."/>
            <person name="Goldman M.H."/>
            <person name="Cruz Schneider M.P."/>
            <person name="Felipe M.S."/>
            <person name="Hungria M."/>
            <person name="Nicolas M.F."/>
            <person name="Pereira M."/>
            <person name="Montes M.A."/>
            <person name="Cantao M.E."/>
            <person name="Vincentz M."/>
            <person name="Rafael M.S."/>
            <person name="Silverman N."/>
            <person name="Stoco P.H."/>
            <person name="Souza R.C."/>
            <person name="Vicentini R."/>
            <person name="Gazzinelli R.T."/>
            <person name="Neves Rde O."/>
            <person name="Silva R."/>
            <person name="Astolfi-Filho S."/>
            <person name="Maciel T.E."/>
            <person name="Urmenyi T.P."/>
            <person name="Tadei W.P."/>
            <person name="Camargo E.P."/>
            <person name="de Vasconcelos A.T."/>
        </authorList>
    </citation>
    <scope>NUCLEOTIDE SEQUENCE</scope>
</reference>
<dbReference type="VEuPathDB" id="VectorBase:ADAR2_005533"/>
<protein>
    <submittedName>
        <fullName evidence="2 3">Uncharacterized protein</fullName>
    </submittedName>
</protein>
<evidence type="ECO:0000256" key="1">
    <source>
        <dbReference type="SAM" id="Coils"/>
    </source>
</evidence>
<evidence type="ECO:0000313" key="2">
    <source>
        <dbReference type="EMBL" id="ETN61670.1"/>
    </source>
</evidence>
<dbReference type="EMBL" id="ADMH02001635">
    <property type="protein sequence ID" value="ETN61670.1"/>
    <property type="molecule type" value="Genomic_DNA"/>
</dbReference>
<evidence type="ECO:0000313" key="3">
    <source>
        <dbReference type="EnsemblMetazoa" id="ADAC006667-PA"/>
    </source>
</evidence>
<keyword evidence="4" id="KW-1185">Reference proteome</keyword>
<dbReference type="eggNOG" id="ENOG502QSZY">
    <property type="taxonomic scope" value="Eukaryota"/>
</dbReference>
<dbReference type="GO" id="GO:0005829">
    <property type="term" value="C:cytosol"/>
    <property type="evidence" value="ECO:0007669"/>
    <property type="project" value="TreeGrafter"/>
</dbReference>
<dbReference type="HOGENOM" id="CLU_889106_0_0_1"/>
<evidence type="ECO:0000313" key="4">
    <source>
        <dbReference type="Proteomes" id="UP000000673"/>
    </source>
</evidence>
<accession>W5JFL2</accession>
<dbReference type="Proteomes" id="UP000000673">
    <property type="component" value="Unassembled WGS sequence"/>
</dbReference>
<gene>
    <name evidence="2" type="ORF">AND_006667</name>
</gene>
<dbReference type="InterPro" id="IPR039584">
    <property type="entry name" value="HSF2BP"/>
</dbReference>
<feature type="coiled-coil region" evidence="1">
    <location>
        <begin position="3"/>
        <end position="76"/>
    </location>
</feature>
<dbReference type="OMA" id="CTEMGAT"/>
<dbReference type="AlphaFoldDB" id="W5JFL2"/>
<keyword evidence="1" id="KW-0175">Coiled coil</keyword>